<proteinExistence type="predicted"/>
<organism evidence="1 2">
    <name type="scientific">Rhizobium lusitanum</name>
    <dbReference type="NCBI Taxonomy" id="293958"/>
    <lineage>
        <taxon>Bacteria</taxon>
        <taxon>Pseudomonadati</taxon>
        <taxon>Pseudomonadota</taxon>
        <taxon>Alphaproteobacteria</taxon>
        <taxon>Hyphomicrobiales</taxon>
        <taxon>Rhizobiaceae</taxon>
        <taxon>Rhizobium/Agrobacterium group</taxon>
        <taxon>Rhizobium</taxon>
    </lineage>
</organism>
<comment type="caution">
    <text evidence="1">The sequence shown here is derived from an EMBL/GenBank/DDBJ whole genome shotgun (WGS) entry which is preliminary data.</text>
</comment>
<reference evidence="1 2" key="1">
    <citation type="submission" date="2019-12" db="EMBL/GenBank/DDBJ databases">
        <title>Rhizobium genotypes associated with high levels of biological nitrogen fixation by grain legumes in a temperate-maritime cropping system.</title>
        <authorList>
            <person name="Maluk M."/>
            <person name="Francesc Ferrando Molina F."/>
            <person name="Lopez Del Egido L."/>
            <person name="Lafos M."/>
            <person name="Langarica-Fuentes A."/>
            <person name="Gebre Yohannes G."/>
            <person name="Young M.W."/>
            <person name="Martin P."/>
            <person name="Gantlett R."/>
            <person name="Kenicer G."/>
            <person name="Hawes C."/>
            <person name="Begg G.S."/>
            <person name="Quilliam R.S."/>
            <person name="Squire G.R."/>
            <person name="Poole P.S."/>
            <person name="Young P.W."/>
            <person name="Iannetta P.M."/>
            <person name="James E.K."/>
        </authorList>
    </citation>
    <scope>NUCLEOTIDE SEQUENCE [LARGE SCALE GENOMIC DNA]</scope>
    <source>
        <strain evidence="1 2">JHI1118</strain>
    </source>
</reference>
<sequence>MTLFKSKTLLHHDDKIGFVRLWMGLPDFPTFLKKGLDAAPLTKGTEELARELVVSDFAPGKSVEFVRRVCRWGGDSRRGGKVIAHNPEDRIASQLRAAHQACIANDPGAAIREITSLKGLAISFGSKHLKFLDPNQHVVLDSIICEALGFSPTSEGYLAFREHCFALQGLVRDMSMEYTGHSQEGWRIADIEMAIYNKIRELQKSHVRP</sequence>
<evidence type="ECO:0000313" key="2">
    <source>
        <dbReference type="Proteomes" id="UP000483035"/>
    </source>
</evidence>
<protein>
    <submittedName>
        <fullName evidence="1">Uncharacterized protein</fullName>
    </submittedName>
</protein>
<evidence type="ECO:0000313" key="1">
    <source>
        <dbReference type="EMBL" id="NEI73376.1"/>
    </source>
</evidence>
<dbReference type="AlphaFoldDB" id="A0A6L9UGU6"/>
<name>A0A6L9UGU6_9HYPH</name>
<dbReference type="Proteomes" id="UP000483035">
    <property type="component" value="Unassembled WGS sequence"/>
</dbReference>
<dbReference type="EMBL" id="WUEY01000018">
    <property type="protein sequence ID" value="NEI73376.1"/>
    <property type="molecule type" value="Genomic_DNA"/>
</dbReference>
<accession>A0A6L9UGU6</accession>
<gene>
    <name evidence="1" type="ORF">GR212_27870</name>
</gene>
<dbReference type="RefSeq" id="WP_163991650.1">
    <property type="nucleotide sequence ID" value="NZ_WUEY01000018.1"/>
</dbReference>